<feature type="compositionally biased region" description="Basic and acidic residues" evidence="1">
    <location>
        <begin position="54"/>
        <end position="69"/>
    </location>
</feature>
<evidence type="ECO:0000313" key="2">
    <source>
        <dbReference type="EMBL" id="KZP07202.1"/>
    </source>
</evidence>
<gene>
    <name evidence="2" type="ORF">FIBSPDRAFT_1053102</name>
</gene>
<keyword evidence="3" id="KW-1185">Reference proteome</keyword>
<sequence length="237" mass="24139">MTLLAGPPLNNCTGTSVLGNNLAQCETIANTTDTSFKRSLPLRVLSRGTTLDVPENKDSGSARADKDVGAAKAPVAPEEAQLEHGGASEADADRQGANETKSSTDCISDLQGLAKEKGHAGVDATEEAVEVPAPAPAAAKVLLSPPSIPRKACSGGPVYHLAVLQPMTPNTKAAAAIGSSPAVTHERPTPLFGSLSKKGGHGCAPSGSISSGKHNCAASVTTMSTRNIFTRISYFTP</sequence>
<organism evidence="2 3">
    <name type="scientific">Athelia psychrophila</name>
    <dbReference type="NCBI Taxonomy" id="1759441"/>
    <lineage>
        <taxon>Eukaryota</taxon>
        <taxon>Fungi</taxon>
        <taxon>Dikarya</taxon>
        <taxon>Basidiomycota</taxon>
        <taxon>Agaricomycotina</taxon>
        <taxon>Agaricomycetes</taxon>
        <taxon>Agaricomycetidae</taxon>
        <taxon>Atheliales</taxon>
        <taxon>Atheliaceae</taxon>
        <taxon>Athelia</taxon>
    </lineage>
</organism>
<feature type="region of interest" description="Disordered" evidence="1">
    <location>
        <begin position="51"/>
        <end position="105"/>
    </location>
</feature>
<evidence type="ECO:0000256" key="1">
    <source>
        <dbReference type="SAM" id="MobiDB-lite"/>
    </source>
</evidence>
<reference evidence="2 3" key="1">
    <citation type="journal article" date="2016" name="Mol. Biol. Evol.">
        <title>Comparative Genomics of Early-Diverging Mushroom-Forming Fungi Provides Insights into the Origins of Lignocellulose Decay Capabilities.</title>
        <authorList>
            <person name="Nagy L.G."/>
            <person name="Riley R."/>
            <person name="Tritt A."/>
            <person name="Adam C."/>
            <person name="Daum C."/>
            <person name="Floudas D."/>
            <person name="Sun H."/>
            <person name="Yadav J.S."/>
            <person name="Pangilinan J."/>
            <person name="Larsson K.H."/>
            <person name="Matsuura K."/>
            <person name="Barry K."/>
            <person name="Labutti K."/>
            <person name="Kuo R."/>
            <person name="Ohm R.A."/>
            <person name="Bhattacharya S.S."/>
            <person name="Shirouzu T."/>
            <person name="Yoshinaga Y."/>
            <person name="Martin F.M."/>
            <person name="Grigoriev I.V."/>
            <person name="Hibbett D.S."/>
        </authorList>
    </citation>
    <scope>NUCLEOTIDE SEQUENCE [LARGE SCALE GENOMIC DNA]</scope>
    <source>
        <strain evidence="2 3">CBS 109695</strain>
    </source>
</reference>
<protein>
    <submittedName>
        <fullName evidence="2">Uncharacterized protein</fullName>
    </submittedName>
</protein>
<dbReference type="AlphaFoldDB" id="A0A167XGQ8"/>
<name>A0A167XGQ8_9AGAM</name>
<evidence type="ECO:0000313" key="3">
    <source>
        <dbReference type="Proteomes" id="UP000076532"/>
    </source>
</evidence>
<dbReference type="EMBL" id="KV417758">
    <property type="protein sequence ID" value="KZP07202.1"/>
    <property type="molecule type" value="Genomic_DNA"/>
</dbReference>
<accession>A0A167XGQ8</accession>
<dbReference type="Proteomes" id="UP000076532">
    <property type="component" value="Unassembled WGS sequence"/>
</dbReference>
<proteinExistence type="predicted"/>